<feature type="chain" id="PRO_5037656169" evidence="1">
    <location>
        <begin position="22"/>
        <end position="107"/>
    </location>
</feature>
<keyword evidence="2" id="KW-1185">Reference proteome</keyword>
<sequence>MSRSVIYFVLLSTVLLQTVLCLKLQSTAVNARNPSQPLISRFRRSADAELADAEAMVDNAGNQKQCVIEVQVVKEIKGKCIRLRGGASACQSADYLDPFAASCSEDA</sequence>
<dbReference type="WBParaSite" id="PSAMB.scaffold4318size15013.g24014.t1">
    <property type="protein sequence ID" value="PSAMB.scaffold4318size15013.g24014.t1"/>
    <property type="gene ID" value="PSAMB.scaffold4318size15013.g24014"/>
</dbReference>
<dbReference type="Proteomes" id="UP000887566">
    <property type="component" value="Unplaced"/>
</dbReference>
<protein>
    <submittedName>
        <fullName evidence="3">Uncharacterized protein</fullName>
    </submittedName>
</protein>
<dbReference type="AlphaFoldDB" id="A0A914WKT4"/>
<evidence type="ECO:0000256" key="1">
    <source>
        <dbReference type="SAM" id="SignalP"/>
    </source>
</evidence>
<organism evidence="2 3">
    <name type="scientific">Plectus sambesii</name>
    <dbReference type="NCBI Taxonomy" id="2011161"/>
    <lineage>
        <taxon>Eukaryota</taxon>
        <taxon>Metazoa</taxon>
        <taxon>Ecdysozoa</taxon>
        <taxon>Nematoda</taxon>
        <taxon>Chromadorea</taxon>
        <taxon>Plectida</taxon>
        <taxon>Plectina</taxon>
        <taxon>Plectoidea</taxon>
        <taxon>Plectidae</taxon>
        <taxon>Plectus</taxon>
    </lineage>
</organism>
<evidence type="ECO:0000313" key="2">
    <source>
        <dbReference type="Proteomes" id="UP000887566"/>
    </source>
</evidence>
<proteinExistence type="predicted"/>
<keyword evidence="1" id="KW-0732">Signal</keyword>
<accession>A0A914WKT4</accession>
<reference evidence="3" key="1">
    <citation type="submission" date="2022-11" db="UniProtKB">
        <authorList>
            <consortium name="WormBaseParasite"/>
        </authorList>
    </citation>
    <scope>IDENTIFICATION</scope>
</reference>
<name>A0A914WKT4_9BILA</name>
<feature type="signal peptide" evidence="1">
    <location>
        <begin position="1"/>
        <end position="21"/>
    </location>
</feature>
<evidence type="ECO:0000313" key="3">
    <source>
        <dbReference type="WBParaSite" id="PSAMB.scaffold4318size15013.g24014.t1"/>
    </source>
</evidence>